<name>U4L2D6_PYROM</name>
<keyword evidence="2" id="KW-1185">Reference proteome</keyword>
<evidence type="ECO:0000313" key="2">
    <source>
        <dbReference type="Proteomes" id="UP000018144"/>
    </source>
</evidence>
<evidence type="ECO:0000313" key="1">
    <source>
        <dbReference type="EMBL" id="CCX09315.1"/>
    </source>
</evidence>
<reference evidence="1 2" key="1">
    <citation type="journal article" date="2013" name="PLoS Genet.">
        <title>The genome and development-dependent transcriptomes of Pyronema confluens: a window into fungal evolution.</title>
        <authorList>
            <person name="Traeger S."/>
            <person name="Altegoer F."/>
            <person name="Freitag M."/>
            <person name="Gabaldon T."/>
            <person name="Kempken F."/>
            <person name="Kumar A."/>
            <person name="Marcet-Houben M."/>
            <person name="Poggeler S."/>
            <person name="Stajich J.E."/>
            <person name="Nowrousian M."/>
        </authorList>
    </citation>
    <scope>NUCLEOTIDE SEQUENCE [LARGE SCALE GENOMIC DNA]</scope>
    <source>
        <strain evidence="2">CBS 100304</strain>
        <tissue evidence="1">Vegetative mycelium</tissue>
    </source>
</reference>
<sequence>MLIFDFIALIGTKVPERKSQLRFGAFNIYIYLAVDPAKEE</sequence>
<protein>
    <submittedName>
        <fullName evidence="1">Uncharacterized protein</fullName>
    </submittedName>
</protein>
<proteinExistence type="predicted"/>
<organism evidence="1 2">
    <name type="scientific">Pyronema omphalodes (strain CBS 100304)</name>
    <name type="common">Pyronema confluens</name>
    <dbReference type="NCBI Taxonomy" id="1076935"/>
    <lineage>
        <taxon>Eukaryota</taxon>
        <taxon>Fungi</taxon>
        <taxon>Dikarya</taxon>
        <taxon>Ascomycota</taxon>
        <taxon>Pezizomycotina</taxon>
        <taxon>Pezizomycetes</taxon>
        <taxon>Pezizales</taxon>
        <taxon>Pyronemataceae</taxon>
        <taxon>Pyronema</taxon>
    </lineage>
</organism>
<dbReference type="Proteomes" id="UP000018144">
    <property type="component" value="Unassembled WGS sequence"/>
</dbReference>
<dbReference type="EMBL" id="HF935454">
    <property type="protein sequence ID" value="CCX09315.1"/>
    <property type="molecule type" value="Genomic_DNA"/>
</dbReference>
<accession>U4L2D6</accession>
<dbReference type="AlphaFoldDB" id="U4L2D6"/>
<gene>
    <name evidence="1" type="ORF">PCON_08908</name>
</gene>